<dbReference type="InterPro" id="IPR009628">
    <property type="entry name" value="Phage_tape_measure_N"/>
</dbReference>
<evidence type="ECO:0000259" key="2">
    <source>
        <dbReference type="Pfam" id="PF06791"/>
    </source>
</evidence>
<feature type="coiled-coil region" evidence="1">
    <location>
        <begin position="355"/>
        <end position="382"/>
    </location>
</feature>
<reference evidence="3 4" key="1">
    <citation type="submission" date="2020-07" db="EMBL/GenBank/DDBJ databases">
        <title>Stappia sp., F7233, whole genome shotgun sequencing project.</title>
        <authorList>
            <person name="Jiang S."/>
            <person name="Liu Z.W."/>
            <person name="Du Z.J."/>
        </authorList>
    </citation>
    <scope>NUCLEOTIDE SEQUENCE [LARGE SCALE GENOMIC DNA]</scope>
    <source>
        <strain evidence="3 4">F7233</strain>
    </source>
</reference>
<proteinExistence type="predicted"/>
<dbReference type="EMBL" id="JACFXV010000068">
    <property type="protein sequence ID" value="MBA5779499.1"/>
    <property type="molecule type" value="Genomic_DNA"/>
</dbReference>
<gene>
    <name evidence="3" type="ORF">H2509_20405</name>
</gene>
<dbReference type="RefSeq" id="WP_182168329.1">
    <property type="nucleotide sequence ID" value="NZ_JACFXV010000068.1"/>
</dbReference>
<evidence type="ECO:0000256" key="1">
    <source>
        <dbReference type="SAM" id="Coils"/>
    </source>
</evidence>
<evidence type="ECO:0000313" key="3">
    <source>
        <dbReference type="EMBL" id="MBA5779499.1"/>
    </source>
</evidence>
<feature type="domain" description="Bacteriophage tail tape measure N-terminal" evidence="2">
    <location>
        <begin position="77"/>
        <end position="232"/>
    </location>
</feature>
<dbReference type="Proteomes" id="UP000541109">
    <property type="component" value="Unassembled WGS sequence"/>
</dbReference>
<sequence>MPGENTEKLVLLYEAQNRDVIRKLDQIERASKRAFDNSRTPLRRFSRELEKTQRPAEKLRTLFSQSSRSVAVLEGPLGGVAGRLTAVASAVGSVNPLLTTAGVLLAGFTAAAVKAVPAFARFETQQLTLQQVLRATGGSAGRTARQLEELAQSVGFNTLGSTSEAREAAAQLLTFRSIANDAFDRTLRLAQDLATVGFGTLSSSTVQLGKALEDPVNGLSALRRVGVSFTEAQKDLIRNFSETGRVAEAQNVILDAVEQQVGGAGAASGQGLAGAYDTLSEATQILLERWGRQIAAATSLKSGILGIAGAIDEVNFRAGLGGQLQTVDDNISLARRNILTEREFAGTRPPGANVVAQEEERLQGLLRYRAQLLRELDRQRKEEDDAYVRSIEQQKAAELERIDTVVAGLQKEIDLSKQSADERRIAAELAKAGVTADSDAGKRIEALTREAIAADKAAEARAKLDREGERQKETYQRVVDALNLEFEAIGKTAEQQRIMNELSRAGVATGTEEADIIEEKVKAIYRLNAEQERFNEIAQFAGDQITGVFSDLISGASSFEDSLRRVAASISDVVLQATLLGQGPLAELFGTSPSGGNAVGGLLGAIFDGFRADGGPVSSGRAYVVGERGPELFVPKSAGQIIPNGAGSGGMVFAPVYNIDARGSQMRAGEFRAIIEENNRQIVPQIAVSAVGRANRKSVSPAFRGR</sequence>
<evidence type="ECO:0000313" key="4">
    <source>
        <dbReference type="Proteomes" id="UP000541109"/>
    </source>
</evidence>
<dbReference type="Pfam" id="PF06791">
    <property type="entry name" value="TMP_2"/>
    <property type="match status" value="1"/>
</dbReference>
<accession>A0A839AM44</accession>
<name>A0A839AM44_9HYPH</name>
<protein>
    <submittedName>
        <fullName evidence="3">Phage tail tape measure protein</fullName>
    </submittedName>
</protein>
<keyword evidence="1" id="KW-0175">Coiled coil</keyword>
<organism evidence="3 4">
    <name type="scientific">Stappia albiluteola</name>
    <dbReference type="NCBI Taxonomy" id="2758565"/>
    <lineage>
        <taxon>Bacteria</taxon>
        <taxon>Pseudomonadati</taxon>
        <taxon>Pseudomonadota</taxon>
        <taxon>Alphaproteobacteria</taxon>
        <taxon>Hyphomicrobiales</taxon>
        <taxon>Stappiaceae</taxon>
        <taxon>Stappia</taxon>
    </lineage>
</organism>
<keyword evidence="4" id="KW-1185">Reference proteome</keyword>
<comment type="caution">
    <text evidence="3">The sequence shown here is derived from an EMBL/GenBank/DDBJ whole genome shotgun (WGS) entry which is preliminary data.</text>
</comment>
<dbReference type="AlphaFoldDB" id="A0A839AM44"/>